<evidence type="ECO:0000256" key="9">
    <source>
        <dbReference type="RuleBase" id="RU366031"/>
    </source>
</evidence>
<name>A0A2V3DQV8_9MICC</name>
<comment type="pathway">
    <text evidence="1 9">Porphyrin-containing compound metabolism; protoporphyrin-IX biosynthesis; coproporphyrinogen-III from 5-aminolevulinate: step 3/4.</text>
</comment>
<accession>A0A2V3DQV8</accession>
<comment type="caution">
    <text evidence="11">The sequence shown here is derived from an EMBL/GenBank/DDBJ whole genome shotgun (WGS) entry which is preliminary data.</text>
</comment>
<dbReference type="EC" id="4.2.1.75" evidence="3 9"/>
<dbReference type="CDD" id="cd06578">
    <property type="entry name" value="HemD"/>
    <property type="match status" value="1"/>
</dbReference>
<dbReference type="GO" id="GO:0006782">
    <property type="term" value="P:protoporphyrinogen IX biosynthetic process"/>
    <property type="evidence" value="ECO:0007669"/>
    <property type="project" value="UniProtKB-UniRule"/>
</dbReference>
<comment type="similarity">
    <text evidence="2 9">Belongs to the uroporphyrinogen-III synthase family.</text>
</comment>
<dbReference type="AlphaFoldDB" id="A0A2V3DQV8"/>
<keyword evidence="4 9" id="KW-0456">Lyase</keyword>
<dbReference type="GO" id="GO:0004852">
    <property type="term" value="F:uroporphyrinogen-III synthase activity"/>
    <property type="evidence" value="ECO:0007669"/>
    <property type="project" value="UniProtKB-UniRule"/>
</dbReference>
<evidence type="ECO:0000256" key="2">
    <source>
        <dbReference type="ARBA" id="ARBA00008133"/>
    </source>
</evidence>
<evidence type="ECO:0000313" key="11">
    <source>
        <dbReference type="EMBL" id="PXA64524.1"/>
    </source>
</evidence>
<evidence type="ECO:0000313" key="12">
    <source>
        <dbReference type="Proteomes" id="UP000246303"/>
    </source>
</evidence>
<evidence type="ECO:0000256" key="3">
    <source>
        <dbReference type="ARBA" id="ARBA00013109"/>
    </source>
</evidence>
<reference evidence="11 12" key="1">
    <citation type="submission" date="2018-05" db="EMBL/GenBank/DDBJ databases">
        <title>Genetic diversity of glacier-inhabiting Cryobacterium bacteria in China and description of Cryobacterium mengkeensis sp. nov. and Arthrobacter glacialis sp. nov.</title>
        <authorList>
            <person name="Liu Q."/>
            <person name="Xin Y.-H."/>
        </authorList>
    </citation>
    <scope>NUCLEOTIDE SEQUENCE [LARGE SCALE GENOMIC DNA]</scope>
    <source>
        <strain evidence="11 12">GP3</strain>
    </source>
</reference>
<dbReference type="Proteomes" id="UP000246303">
    <property type="component" value="Unassembled WGS sequence"/>
</dbReference>
<evidence type="ECO:0000256" key="6">
    <source>
        <dbReference type="ARBA" id="ARBA00037589"/>
    </source>
</evidence>
<feature type="domain" description="Tetrapyrrole biosynthesis uroporphyrinogen III synthase" evidence="10">
    <location>
        <begin position="33"/>
        <end position="190"/>
    </location>
</feature>
<keyword evidence="12" id="KW-1185">Reference proteome</keyword>
<dbReference type="PANTHER" id="PTHR38042:SF1">
    <property type="entry name" value="UROPORPHYRINOGEN-III SYNTHASE, CHLOROPLASTIC"/>
    <property type="match status" value="1"/>
</dbReference>
<dbReference type="SUPFAM" id="SSF69618">
    <property type="entry name" value="HemD-like"/>
    <property type="match status" value="1"/>
</dbReference>
<sequence>MTESAPLVQPVGAEPLAGLRVAVTRSVDRAGALLAALAAAGAEPVLVPLIDFEVAEQNALGAAMRRLAAGEFQWVVISSITTVRALKQWCEGAGTSLAALIPAGTSVATIGPTSVDILAAEGILADLAPTDVQSAAGLVALWPPLENDAGSGCNRVLLPSSNLAAPTLRDGLAAKGWDVEAVTAYKTVDYPACTELRLTATLESRSPEPGWRDSLPSLRKLSGEPSGISYEGRPATGEILVLAREPRFQQLSPAQAAGEIQAGAINAVVLASGSAARRVATTLTPLPKGCLVVAIGEPTRAESERLGMPVAATAEHPTPEGIVAALARARTNFQNHTAMESS</sequence>
<gene>
    <name evidence="11" type="ORF">CVS29_14340</name>
</gene>
<feature type="domain" description="Tetrapyrrole biosynthesis uroporphyrinogen III synthase" evidence="10">
    <location>
        <begin position="253"/>
        <end position="323"/>
    </location>
</feature>
<dbReference type="Pfam" id="PF02602">
    <property type="entry name" value="HEM4"/>
    <property type="match status" value="2"/>
</dbReference>
<dbReference type="InterPro" id="IPR003754">
    <property type="entry name" value="4pyrrol_synth_uPrphyn_synth"/>
</dbReference>
<comment type="catalytic activity">
    <reaction evidence="8 9">
        <text>hydroxymethylbilane = uroporphyrinogen III + H2O</text>
        <dbReference type="Rhea" id="RHEA:18965"/>
        <dbReference type="ChEBI" id="CHEBI:15377"/>
        <dbReference type="ChEBI" id="CHEBI:57308"/>
        <dbReference type="ChEBI" id="CHEBI:57845"/>
        <dbReference type="EC" id="4.2.1.75"/>
    </reaction>
</comment>
<dbReference type="OrthoDB" id="9815856at2"/>
<dbReference type="InterPro" id="IPR039793">
    <property type="entry name" value="UROS/Hem4"/>
</dbReference>
<keyword evidence="5 9" id="KW-0627">Porphyrin biosynthesis</keyword>
<dbReference type="EMBL" id="QHLZ01000010">
    <property type="protein sequence ID" value="PXA64524.1"/>
    <property type="molecule type" value="Genomic_DNA"/>
</dbReference>
<evidence type="ECO:0000256" key="4">
    <source>
        <dbReference type="ARBA" id="ARBA00023239"/>
    </source>
</evidence>
<evidence type="ECO:0000256" key="1">
    <source>
        <dbReference type="ARBA" id="ARBA00004772"/>
    </source>
</evidence>
<evidence type="ECO:0000256" key="8">
    <source>
        <dbReference type="ARBA" id="ARBA00048617"/>
    </source>
</evidence>
<evidence type="ECO:0000259" key="10">
    <source>
        <dbReference type="Pfam" id="PF02602"/>
    </source>
</evidence>
<dbReference type="GO" id="GO:0006780">
    <property type="term" value="P:uroporphyrinogen III biosynthetic process"/>
    <property type="evidence" value="ECO:0007669"/>
    <property type="project" value="UniProtKB-UniRule"/>
</dbReference>
<comment type="function">
    <text evidence="6 9">Catalyzes cyclization of the linear tetrapyrrole, hydroxymethylbilane, to the macrocyclic uroporphyrinogen III.</text>
</comment>
<dbReference type="RefSeq" id="WP_110107028.1">
    <property type="nucleotide sequence ID" value="NZ_JACBZZ010000001.1"/>
</dbReference>
<evidence type="ECO:0000256" key="7">
    <source>
        <dbReference type="ARBA" id="ARBA00040167"/>
    </source>
</evidence>
<dbReference type="Gene3D" id="3.40.50.10090">
    <property type="match status" value="2"/>
</dbReference>
<dbReference type="PANTHER" id="PTHR38042">
    <property type="entry name" value="UROPORPHYRINOGEN-III SYNTHASE, CHLOROPLASTIC"/>
    <property type="match status" value="1"/>
</dbReference>
<dbReference type="UniPathway" id="UPA00251">
    <property type="reaction ID" value="UER00320"/>
</dbReference>
<dbReference type="InterPro" id="IPR036108">
    <property type="entry name" value="4pyrrol_syn_uPrphyn_synt_sf"/>
</dbReference>
<protein>
    <recommendedName>
        <fullName evidence="7 9">Uroporphyrinogen-III synthase</fullName>
        <ecNumber evidence="3 9">4.2.1.75</ecNumber>
    </recommendedName>
</protein>
<proteinExistence type="inferred from homology"/>
<evidence type="ECO:0000256" key="5">
    <source>
        <dbReference type="ARBA" id="ARBA00023244"/>
    </source>
</evidence>
<organism evidence="11 12">
    <name type="scientific">Arthrobacter psychrochitiniphilus</name>
    <dbReference type="NCBI Taxonomy" id="291045"/>
    <lineage>
        <taxon>Bacteria</taxon>
        <taxon>Bacillati</taxon>
        <taxon>Actinomycetota</taxon>
        <taxon>Actinomycetes</taxon>
        <taxon>Micrococcales</taxon>
        <taxon>Micrococcaceae</taxon>
        <taxon>Arthrobacter</taxon>
    </lineage>
</organism>